<dbReference type="PROSITE" id="PS51186">
    <property type="entry name" value="GNAT"/>
    <property type="match status" value="1"/>
</dbReference>
<evidence type="ECO:0000313" key="3">
    <source>
        <dbReference type="Proteomes" id="UP000241462"/>
    </source>
</evidence>
<dbReference type="Proteomes" id="UP000241462">
    <property type="component" value="Unassembled WGS sequence"/>
</dbReference>
<dbReference type="Pfam" id="PF13302">
    <property type="entry name" value="Acetyltransf_3"/>
    <property type="match status" value="1"/>
</dbReference>
<feature type="domain" description="N-acetyltransferase" evidence="1">
    <location>
        <begin position="13"/>
        <end position="180"/>
    </location>
</feature>
<dbReference type="PANTHER" id="PTHR43415">
    <property type="entry name" value="SPERMIDINE N(1)-ACETYLTRANSFERASE"/>
    <property type="match status" value="1"/>
</dbReference>
<dbReference type="AlphaFoldDB" id="A0A2T2ZZX0"/>
<dbReference type="InterPro" id="IPR016181">
    <property type="entry name" value="Acyl_CoA_acyltransferase"/>
</dbReference>
<dbReference type="PANTHER" id="PTHR43415:SF3">
    <property type="entry name" value="GNAT-FAMILY ACETYLTRANSFERASE"/>
    <property type="match status" value="1"/>
</dbReference>
<proteinExistence type="predicted"/>
<accession>A0A2T2ZZX0</accession>
<dbReference type="Gene3D" id="3.40.630.30">
    <property type="match status" value="1"/>
</dbReference>
<keyword evidence="3" id="KW-1185">Reference proteome</keyword>
<keyword evidence="2" id="KW-0808">Transferase</keyword>
<keyword evidence="2" id="KW-0012">Acyltransferase</keyword>
<sequence>MTMAADIYRSARLVYRSVQPEDETIFCQIQSDPIALRNSNPRLEKPPTRKDAQDLMRAVEEALLGVVICLPSPPGSSPPQRPIAIGDIHLSPLEPDLAHHRFTTIHINIMSEYQGQGYGSEAINWALDWAFSTAGIHRVGVQVLGFNTGAKRLYERLGFKQEGVTRDMFWQAGRWWDDIQFGMLDAEWKKLREGQESRKQVKW</sequence>
<dbReference type="InterPro" id="IPR000182">
    <property type="entry name" value="GNAT_dom"/>
</dbReference>
<reference evidence="2 3" key="1">
    <citation type="journal article" date="2018" name="Mycol. Prog.">
        <title>Coniella lustricola, a new species from submerged detritus.</title>
        <authorList>
            <person name="Raudabaugh D.B."/>
            <person name="Iturriaga T."/>
            <person name="Carver A."/>
            <person name="Mondo S."/>
            <person name="Pangilinan J."/>
            <person name="Lipzen A."/>
            <person name="He G."/>
            <person name="Amirebrahimi M."/>
            <person name="Grigoriev I.V."/>
            <person name="Miller A.N."/>
        </authorList>
    </citation>
    <scope>NUCLEOTIDE SEQUENCE [LARGE SCALE GENOMIC DNA]</scope>
    <source>
        <strain evidence="2 3">B22-T-1</strain>
    </source>
</reference>
<evidence type="ECO:0000313" key="2">
    <source>
        <dbReference type="EMBL" id="PSR80244.1"/>
    </source>
</evidence>
<evidence type="ECO:0000259" key="1">
    <source>
        <dbReference type="PROSITE" id="PS51186"/>
    </source>
</evidence>
<dbReference type="SUPFAM" id="SSF55729">
    <property type="entry name" value="Acyl-CoA N-acyltransferases (Nat)"/>
    <property type="match status" value="1"/>
</dbReference>
<dbReference type="CDD" id="cd04301">
    <property type="entry name" value="NAT_SF"/>
    <property type="match status" value="1"/>
</dbReference>
<name>A0A2T2ZZX0_9PEZI</name>
<dbReference type="EMBL" id="KZ678536">
    <property type="protein sequence ID" value="PSR80244.1"/>
    <property type="molecule type" value="Genomic_DNA"/>
</dbReference>
<organism evidence="2 3">
    <name type="scientific">Coniella lustricola</name>
    <dbReference type="NCBI Taxonomy" id="2025994"/>
    <lineage>
        <taxon>Eukaryota</taxon>
        <taxon>Fungi</taxon>
        <taxon>Dikarya</taxon>
        <taxon>Ascomycota</taxon>
        <taxon>Pezizomycotina</taxon>
        <taxon>Sordariomycetes</taxon>
        <taxon>Sordariomycetidae</taxon>
        <taxon>Diaporthales</taxon>
        <taxon>Schizoparmaceae</taxon>
        <taxon>Coniella</taxon>
    </lineage>
</organism>
<dbReference type="OrthoDB" id="64477at2759"/>
<gene>
    <name evidence="2" type="ORF">BD289DRAFT_441061</name>
</gene>
<dbReference type="InParanoid" id="A0A2T2ZZX0"/>
<protein>
    <submittedName>
        <fullName evidence="2">Acyl-CoA N-acyltransferase</fullName>
    </submittedName>
</protein>
<dbReference type="GO" id="GO:0016747">
    <property type="term" value="F:acyltransferase activity, transferring groups other than amino-acyl groups"/>
    <property type="evidence" value="ECO:0007669"/>
    <property type="project" value="InterPro"/>
</dbReference>